<name>A0A3S5FBL8_9PLAT</name>
<dbReference type="InterPro" id="IPR011047">
    <property type="entry name" value="Quinoprotein_ADH-like_sf"/>
</dbReference>
<organism evidence="1 2">
    <name type="scientific">Protopolystoma xenopodis</name>
    <dbReference type="NCBI Taxonomy" id="117903"/>
    <lineage>
        <taxon>Eukaryota</taxon>
        <taxon>Metazoa</taxon>
        <taxon>Spiralia</taxon>
        <taxon>Lophotrochozoa</taxon>
        <taxon>Platyhelminthes</taxon>
        <taxon>Monogenea</taxon>
        <taxon>Polyopisthocotylea</taxon>
        <taxon>Polystomatidea</taxon>
        <taxon>Polystomatidae</taxon>
        <taxon>Protopolystoma</taxon>
    </lineage>
</organism>
<proteinExistence type="predicted"/>
<dbReference type="Proteomes" id="UP000784294">
    <property type="component" value="Unassembled WGS sequence"/>
</dbReference>
<gene>
    <name evidence="1" type="ORF">PXEA_LOCUS445</name>
</gene>
<dbReference type="AlphaFoldDB" id="A0A3S5FBL8"/>
<sequence>MEFYLLRHAYATGLSSGVSTSEALSCCIDNYRFTGLSRQPAMHGAALVLADSGNFIHLFDLRCRRPTAAGYAIGQRLATGASLLLGLSGDGVDSRLASSAASLDAHDFNTAIGLQLTDTQLGYSSLLDRLSFGRRFSLRHVGSSSHTVAFSACPFTQSSMFPLSNLYASTDLLSQITGLNSAAAIPPPMGSTTGLLGSLRHLVVQPAGWLVIAGFTGGLIAAMDIRTGQLMQVWRAHSDRLLKSCLVGLHPICLTTSGEELLIGGNAVPPTLTLNNFTSGSSANSASSELSLSYSTTAQTPVASTAPPSGSSIFQTSDACAVNAVTLASGQEVRLSVLYLPPSHA</sequence>
<evidence type="ECO:0000313" key="2">
    <source>
        <dbReference type="Proteomes" id="UP000784294"/>
    </source>
</evidence>
<comment type="caution">
    <text evidence="1">The sequence shown here is derived from an EMBL/GenBank/DDBJ whole genome shotgun (WGS) entry which is preliminary data.</text>
</comment>
<dbReference type="SUPFAM" id="SSF50998">
    <property type="entry name" value="Quinoprotein alcohol dehydrogenase-like"/>
    <property type="match status" value="1"/>
</dbReference>
<reference evidence="1" key="1">
    <citation type="submission" date="2018-11" db="EMBL/GenBank/DDBJ databases">
        <authorList>
            <consortium name="Pathogen Informatics"/>
        </authorList>
    </citation>
    <scope>NUCLEOTIDE SEQUENCE</scope>
</reference>
<protein>
    <submittedName>
        <fullName evidence="1">Uncharacterized protein</fullName>
    </submittedName>
</protein>
<dbReference type="OrthoDB" id="29306at2759"/>
<evidence type="ECO:0000313" key="1">
    <source>
        <dbReference type="EMBL" id="VEL07005.1"/>
    </source>
</evidence>
<accession>A0A3S5FBL8</accession>
<dbReference type="EMBL" id="CAAALY010000806">
    <property type="protein sequence ID" value="VEL07005.1"/>
    <property type="molecule type" value="Genomic_DNA"/>
</dbReference>
<keyword evidence="2" id="KW-1185">Reference proteome</keyword>